<evidence type="ECO:0000256" key="9">
    <source>
        <dbReference type="ARBA" id="ARBA00022909"/>
    </source>
</evidence>
<keyword evidence="5 14" id="KW-0808">Transferase</keyword>
<organism evidence="14 15">
    <name type="scientific">Sphingobium tyrosinilyticum</name>
    <dbReference type="NCBI Taxonomy" id="2715436"/>
    <lineage>
        <taxon>Bacteria</taxon>
        <taxon>Pseudomonadati</taxon>
        <taxon>Pseudomonadota</taxon>
        <taxon>Alphaproteobacteria</taxon>
        <taxon>Sphingomonadales</taxon>
        <taxon>Sphingomonadaceae</taxon>
        <taxon>Sphingobium</taxon>
    </lineage>
</organism>
<keyword evidence="8" id="KW-0067">ATP-binding</keyword>
<dbReference type="Pfam" id="PF01288">
    <property type="entry name" value="HPPK"/>
    <property type="match status" value="1"/>
</dbReference>
<comment type="function">
    <text evidence="10">Catalyzes the transfer of pyrophosphate from adenosine triphosphate (ATP) to 6-hydroxymethyl-7,8-dihydropterin, an enzymatic step in folate biosynthesis pathway.</text>
</comment>
<sequence>MPKTSLHHLYALALGSNRPLSAKRPPASLLREAIGGIAALGTIFATAPVIPTAPLGPSLRRFANGAVLLESSLNPSEMLSALQQIEDRLGRRRHRRWGARSIDIDIILWSGGRWDSRTLHIPHSAFRSRDFVLLPLLTIAPKWRDPVSGLSIRHLDARLRKATPLLRPRG</sequence>
<dbReference type="InterPro" id="IPR035907">
    <property type="entry name" value="Hppk_sf"/>
</dbReference>
<gene>
    <name evidence="14" type="primary">folK</name>
    <name evidence="14" type="ORF">ACFO3E_04780</name>
</gene>
<dbReference type="EC" id="2.7.6.3" evidence="3"/>
<feature type="domain" description="7,8-dihydro-6-hydroxymethylpterin-pyrophosphokinase" evidence="13">
    <location>
        <begin position="96"/>
        <end position="107"/>
    </location>
</feature>
<evidence type="ECO:0000256" key="7">
    <source>
        <dbReference type="ARBA" id="ARBA00022777"/>
    </source>
</evidence>
<keyword evidence="15" id="KW-1185">Reference proteome</keyword>
<dbReference type="PANTHER" id="PTHR43071:SF1">
    <property type="entry name" value="2-AMINO-4-HYDROXY-6-HYDROXYMETHYLDIHYDROPTERIDINE PYROPHOSPHOKINASE"/>
    <property type="match status" value="1"/>
</dbReference>
<proteinExistence type="inferred from homology"/>
<protein>
    <recommendedName>
        <fullName evidence="4">2-amino-4-hydroxy-6-hydroxymethyldihydropteridine pyrophosphokinase</fullName>
        <ecNumber evidence="3">2.7.6.3</ecNumber>
    </recommendedName>
    <alternativeName>
        <fullName evidence="11">6-hydroxymethyl-7,8-dihydropterin pyrophosphokinase</fullName>
    </alternativeName>
    <alternativeName>
        <fullName evidence="12">7,8-dihydro-6-hydroxymethylpterin-pyrophosphokinase</fullName>
    </alternativeName>
</protein>
<dbReference type="SUPFAM" id="SSF55083">
    <property type="entry name" value="6-hydroxymethyl-7,8-dihydropterin pyrophosphokinase, HPPK"/>
    <property type="match status" value="1"/>
</dbReference>
<evidence type="ECO:0000256" key="2">
    <source>
        <dbReference type="ARBA" id="ARBA00005810"/>
    </source>
</evidence>
<evidence type="ECO:0000256" key="12">
    <source>
        <dbReference type="ARBA" id="ARBA00033413"/>
    </source>
</evidence>
<evidence type="ECO:0000256" key="3">
    <source>
        <dbReference type="ARBA" id="ARBA00013253"/>
    </source>
</evidence>
<reference evidence="15" key="1">
    <citation type="journal article" date="2019" name="Int. J. Syst. Evol. Microbiol.">
        <title>The Global Catalogue of Microorganisms (GCM) 10K type strain sequencing project: providing services to taxonomists for standard genome sequencing and annotation.</title>
        <authorList>
            <consortium name="The Broad Institute Genomics Platform"/>
            <consortium name="The Broad Institute Genome Sequencing Center for Infectious Disease"/>
            <person name="Wu L."/>
            <person name="Ma J."/>
        </authorList>
    </citation>
    <scope>NUCLEOTIDE SEQUENCE [LARGE SCALE GENOMIC DNA]</scope>
    <source>
        <strain evidence="15">NBRC 103632</strain>
    </source>
</reference>
<keyword evidence="7" id="KW-0418">Kinase</keyword>
<accession>A0ABV9EV31</accession>
<dbReference type="PANTHER" id="PTHR43071">
    <property type="entry name" value="2-AMINO-4-HYDROXY-6-HYDROXYMETHYLDIHYDROPTERIDINE PYROPHOSPHOKINASE"/>
    <property type="match status" value="1"/>
</dbReference>
<evidence type="ECO:0000256" key="6">
    <source>
        <dbReference type="ARBA" id="ARBA00022741"/>
    </source>
</evidence>
<evidence type="ECO:0000256" key="8">
    <source>
        <dbReference type="ARBA" id="ARBA00022840"/>
    </source>
</evidence>
<dbReference type="Gene3D" id="3.30.70.560">
    <property type="entry name" value="7,8-Dihydro-6-hydroxymethylpterin-pyrophosphokinase HPPK"/>
    <property type="match status" value="1"/>
</dbReference>
<evidence type="ECO:0000313" key="15">
    <source>
        <dbReference type="Proteomes" id="UP001595957"/>
    </source>
</evidence>
<dbReference type="PROSITE" id="PS00794">
    <property type="entry name" value="HPPK"/>
    <property type="match status" value="1"/>
</dbReference>
<keyword evidence="6" id="KW-0547">Nucleotide-binding</keyword>
<evidence type="ECO:0000259" key="13">
    <source>
        <dbReference type="PROSITE" id="PS00794"/>
    </source>
</evidence>
<comment type="pathway">
    <text evidence="1">Cofactor biosynthesis; tetrahydrofolate biosynthesis; 2-amino-4-hydroxy-6-hydroxymethyl-7,8-dihydropteridine diphosphate from 7,8-dihydroneopterin triphosphate: step 4/4.</text>
</comment>
<comment type="similarity">
    <text evidence="2">Belongs to the HPPK family.</text>
</comment>
<comment type="caution">
    <text evidence="14">The sequence shown here is derived from an EMBL/GenBank/DDBJ whole genome shotgun (WGS) entry which is preliminary data.</text>
</comment>
<keyword evidence="9" id="KW-0289">Folate biosynthesis</keyword>
<dbReference type="EMBL" id="JBHSFZ010000006">
    <property type="protein sequence ID" value="MFC4593505.1"/>
    <property type="molecule type" value="Genomic_DNA"/>
</dbReference>
<dbReference type="NCBIfam" id="TIGR01498">
    <property type="entry name" value="folK"/>
    <property type="match status" value="1"/>
</dbReference>
<dbReference type="InterPro" id="IPR000550">
    <property type="entry name" value="Hppk"/>
</dbReference>
<dbReference type="Proteomes" id="UP001595957">
    <property type="component" value="Unassembled WGS sequence"/>
</dbReference>
<evidence type="ECO:0000256" key="1">
    <source>
        <dbReference type="ARBA" id="ARBA00005051"/>
    </source>
</evidence>
<dbReference type="GO" id="GO:0003848">
    <property type="term" value="F:2-amino-4-hydroxy-6-hydroxymethyldihydropteridine diphosphokinase activity"/>
    <property type="evidence" value="ECO:0007669"/>
    <property type="project" value="UniProtKB-EC"/>
</dbReference>
<evidence type="ECO:0000256" key="10">
    <source>
        <dbReference type="ARBA" id="ARBA00029409"/>
    </source>
</evidence>
<evidence type="ECO:0000313" key="14">
    <source>
        <dbReference type="EMBL" id="MFC4593505.1"/>
    </source>
</evidence>
<evidence type="ECO:0000256" key="11">
    <source>
        <dbReference type="ARBA" id="ARBA00029766"/>
    </source>
</evidence>
<dbReference type="RefSeq" id="WP_066523917.1">
    <property type="nucleotide sequence ID" value="NZ_JBHSFZ010000006.1"/>
</dbReference>
<evidence type="ECO:0000256" key="4">
    <source>
        <dbReference type="ARBA" id="ARBA00016218"/>
    </source>
</evidence>
<name>A0ABV9EV31_9SPHN</name>
<evidence type="ECO:0000256" key="5">
    <source>
        <dbReference type="ARBA" id="ARBA00022679"/>
    </source>
</evidence>